<dbReference type="WBParaSite" id="BPAG_0000535301-mRNA-1">
    <property type="protein sequence ID" value="BPAG_0000535301-mRNA-1"/>
    <property type="gene ID" value="BPAG_0000535301"/>
</dbReference>
<evidence type="ECO:0000313" key="1">
    <source>
        <dbReference type="EMBL" id="VDN86504.1"/>
    </source>
</evidence>
<sequence>MNFIRRVGKLLFFLGESFEWISYKRRYRLCKEHR</sequence>
<evidence type="ECO:0000313" key="3">
    <source>
        <dbReference type="WBParaSite" id="BPAG_0000535301-mRNA-1"/>
    </source>
</evidence>
<dbReference type="AlphaFoldDB" id="A0A0N4TAW6"/>
<organism evidence="3">
    <name type="scientific">Brugia pahangi</name>
    <name type="common">Filarial nematode worm</name>
    <dbReference type="NCBI Taxonomy" id="6280"/>
    <lineage>
        <taxon>Eukaryota</taxon>
        <taxon>Metazoa</taxon>
        <taxon>Ecdysozoa</taxon>
        <taxon>Nematoda</taxon>
        <taxon>Chromadorea</taxon>
        <taxon>Rhabditida</taxon>
        <taxon>Spirurina</taxon>
        <taxon>Spiruromorpha</taxon>
        <taxon>Filarioidea</taxon>
        <taxon>Onchocercidae</taxon>
        <taxon>Brugia</taxon>
    </lineage>
</organism>
<reference evidence="3" key="1">
    <citation type="submission" date="2017-02" db="UniProtKB">
        <authorList>
            <consortium name="WormBaseParasite"/>
        </authorList>
    </citation>
    <scope>IDENTIFICATION</scope>
</reference>
<gene>
    <name evidence="1" type="ORF">BPAG_LOCUS5318</name>
</gene>
<evidence type="ECO:0000313" key="2">
    <source>
        <dbReference type="Proteomes" id="UP000278627"/>
    </source>
</evidence>
<reference evidence="1 2" key="2">
    <citation type="submission" date="2018-11" db="EMBL/GenBank/DDBJ databases">
        <authorList>
            <consortium name="Pathogen Informatics"/>
        </authorList>
    </citation>
    <scope>NUCLEOTIDE SEQUENCE [LARGE SCALE GENOMIC DNA]</scope>
</reference>
<accession>A0A0N4TAW6</accession>
<protein>
    <submittedName>
        <fullName evidence="3">Transporter</fullName>
    </submittedName>
</protein>
<dbReference type="EMBL" id="UZAD01003600">
    <property type="protein sequence ID" value="VDN86504.1"/>
    <property type="molecule type" value="Genomic_DNA"/>
</dbReference>
<proteinExistence type="predicted"/>
<keyword evidence="2" id="KW-1185">Reference proteome</keyword>
<name>A0A0N4TAW6_BRUPA</name>
<dbReference type="Proteomes" id="UP000278627">
    <property type="component" value="Unassembled WGS sequence"/>
</dbReference>